<evidence type="ECO:0008006" key="4">
    <source>
        <dbReference type="Google" id="ProtNLM"/>
    </source>
</evidence>
<feature type="transmembrane region" description="Helical" evidence="1">
    <location>
        <begin position="211"/>
        <end position="232"/>
    </location>
</feature>
<feature type="transmembrane region" description="Helical" evidence="1">
    <location>
        <begin position="506"/>
        <end position="525"/>
    </location>
</feature>
<feature type="transmembrane region" description="Helical" evidence="1">
    <location>
        <begin position="93"/>
        <end position="110"/>
    </location>
</feature>
<keyword evidence="1" id="KW-1133">Transmembrane helix</keyword>
<sequence length="603" mass="68912">MAKALQTKIKSSYSGQAFEIVLIAALSALLFNKKAPATKDEAEFVRNFRSYAAGRFYFYRSLPLPSLISYGLYRASTHMNMPLLSLVLESPRLVSLVLFIITMVQVYWLARETYNRILSWMVVAVHIVGLLINTQIVFLTNEVFSIFFFVCAIAQLKRRRTVFSGFLMGLSMASNWASISVLPPLMVFYGLHLFSFVVNPKNKIRKAALKLIKGVAAFILLPVFIYVLSFFIHYSIQQQYTDDAEKFSIEFQATLVGSVQEPADKYLMDRSIVTILNQKHLAYLNMKDGTPSCSNQKTEDSMWVIIKVHPSDSAKNIEEEGRYIGHGDLVKLVEFGSNMCLRVSNEDSEDKFRKVLGFSQQDNEADEEDIWQIIGDGPIISRRSLIKFRHYKTAMDLCVRSLQKSEEGETRGGDAEKVVEGSLYSDNKSRLFYISDNKNHDFFKKNFEDGRPKETVLHFPQKSFIHKMIEHHKRLARSPKWKWNPVKRHSVLSLQNGGTHLMKHDVLFNTLAAISSFLLPITLLLNHISWEKYGKGLMTRKEDFFVCTVHLCAVLMGLMIEIGQGLTEILRVWMMLTLAFLPGIKPALLLFSLFLSSSIKVLR</sequence>
<accession>A0A9Q9F9K0</accession>
<protein>
    <recommendedName>
        <fullName evidence="4">Dolichyl-phosphate-mannose--protein mannosyltransferase</fullName>
    </recommendedName>
</protein>
<feature type="transmembrane region" description="Helical" evidence="1">
    <location>
        <begin position="56"/>
        <end position="73"/>
    </location>
</feature>
<dbReference type="InterPro" id="IPR027005">
    <property type="entry name" value="PMT-like"/>
</dbReference>
<evidence type="ECO:0000313" key="3">
    <source>
        <dbReference type="Proteomes" id="UP001059546"/>
    </source>
</evidence>
<dbReference type="InterPro" id="IPR036300">
    <property type="entry name" value="MIR_dom_sf"/>
</dbReference>
<evidence type="ECO:0000256" key="1">
    <source>
        <dbReference type="SAM" id="Phobius"/>
    </source>
</evidence>
<dbReference type="EMBL" id="CP075152">
    <property type="protein sequence ID" value="UTX43386.1"/>
    <property type="molecule type" value="Genomic_DNA"/>
</dbReference>
<keyword evidence="1" id="KW-0812">Transmembrane</keyword>
<feature type="transmembrane region" description="Helical" evidence="1">
    <location>
        <begin position="117"/>
        <end position="138"/>
    </location>
</feature>
<feature type="transmembrane region" description="Helical" evidence="1">
    <location>
        <begin position="572"/>
        <end position="595"/>
    </location>
</feature>
<keyword evidence="1" id="KW-0472">Membrane</keyword>
<evidence type="ECO:0000313" key="2">
    <source>
        <dbReference type="EMBL" id="UTX43386.1"/>
    </source>
</evidence>
<feature type="transmembrane region" description="Helical" evidence="1">
    <location>
        <begin position="176"/>
        <end position="199"/>
    </location>
</feature>
<reference evidence="2" key="1">
    <citation type="submission" date="2022-08" db="EMBL/GenBank/DDBJ databases">
        <title>Encephalitozoon hellem ATCC 50604 Complete Genome.</title>
        <authorList>
            <person name="Mascarenhas dos Santos A.C."/>
            <person name="Julian A.T."/>
            <person name="Pombert J.-F."/>
        </authorList>
    </citation>
    <scope>NUCLEOTIDE SEQUENCE</scope>
    <source>
        <strain evidence="2">ATCC 50604</strain>
    </source>
</reference>
<dbReference type="PANTHER" id="PTHR10050">
    <property type="entry name" value="DOLICHYL-PHOSPHATE-MANNOSE--PROTEIN MANNOSYLTRANSFERASE"/>
    <property type="match status" value="1"/>
</dbReference>
<feature type="transmembrane region" description="Helical" evidence="1">
    <location>
        <begin position="545"/>
        <end position="566"/>
    </location>
</feature>
<dbReference type="AlphaFoldDB" id="A0A9Q9F9K0"/>
<dbReference type="Gene3D" id="2.80.10.50">
    <property type="match status" value="1"/>
</dbReference>
<name>A0A9Q9F9K0_ENCHE</name>
<organism evidence="2 3">
    <name type="scientific">Encephalitozoon hellem</name>
    <name type="common">Microsporidian parasite</name>
    <dbReference type="NCBI Taxonomy" id="27973"/>
    <lineage>
        <taxon>Eukaryota</taxon>
        <taxon>Fungi</taxon>
        <taxon>Fungi incertae sedis</taxon>
        <taxon>Microsporidia</taxon>
        <taxon>Unikaryonidae</taxon>
        <taxon>Encephalitozoon</taxon>
    </lineage>
</organism>
<gene>
    <name evidence="2" type="ORF">GPU96_06g11350</name>
</gene>
<dbReference type="Proteomes" id="UP001059546">
    <property type="component" value="Chromosome VI"/>
</dbReference>
<proteinExistence type="predicted"/>
<dbReference type="SUPFAM" id="SSF82109">
    <property type="entry name" value="MIR domain"/>
    <property type="match status" value="1"/>
</dbReference>